<dbReference type="EMBL" id="CP002565">
    <property type="protein sequence ID" value="AEB69646.1"/>
    <property type="molecule type" value="Genomic_DNA"/>
</dbReference>
<dbReference type="OrthoDB" id="7619at2157"/>
<dbReference type="GO" id="GO:0016787">
    <property type="term" value="F:hydrolase activity"/>
    <property type="evidence" value="ECO:0007669"/>
    <property type="project" value="UniProtKB-KW"/>
</dbReference>
<reference evidence="7 8" key="1">
    <citation type="journal article" date="2011" name="J. Bacteriol.">
        <title>Complete genome sequence of Methanosaeta concilii, a specialist in aceticlastic methanogenesis.</title>
        <authorList>
            <person name="Barber R.D."/>
            <person name="Zhang L."/>
            <person name="Harnack M."/>
            <person name="Olson M.V."/>
            <person name="Kaul R."/>
            <person name="Ingram-Smith C."/>
            <person name="Smith K.S."/>
        </authorList>
    </citation>
    <scope>NUCLEOTIDE SEQUENCE [LARGE SCALE GENOMIC DNA]</scope>
    <source>
        <strain evidence="8">ATCC 5969 / DSM 3671 / JCM 10134 / NBRC 103675 / OCM 69 / GP-6</strain>
    </source>
</reference>
<evidence type="ECO:0000313" key="7">
    <source>
        <dbReference type="EMBL" id="AEB69646.1"/>
    </source>
</evidence>
<dbReference type="Gene3D" id="3.30.920.30">
    <property type="entry name" value="Hypothetical protein"/>
    <property type="match status" value="1"/>
</dbReference>
<keyword evidence="5" id="KW-0694">RNA-binding</keyword>
<keyword evidence="4" id="KW-0378">Hydrolase</keyword>
<dbReference type="HOGENOM" id="CLU_164851_6_2_2"/>
<keyword evidence="2" id="KW-0540">Nuclease</keyword>
<evidence type="ECO:0000313" key="8">
    <source>
        <dbReference type="Proteomes" id="UP000007807"/>
    </source>
</evidence>
<evidence type="ECO:0000256" key="6">
    <source>
        <dbReference type="ARBA" id="ARBA00023016"/>
    </source>
</evidence>
<dbReference type="InterPro" id="IPR038570">
    <property type="entry name" value="HicA_sf"/>
</dbReference>
<keyword evidence="1" id="KW-1277">Toxin-antitoxin system</keyword>
<dbReference type="GO" id="GO:0004519">
    <property type="term" value="F:endonuclease activity"/>
    <property type="evidence" value="ECO:0007669"/>
    <property type="project" value="UniProtKB-KW"/>
</dbReference>
<dbReference type="AlphaFoldDB" id="F4BVN3"/>
<dbReference type="InParanoid" id="F4BVN3"/>
<keyword evidence="3" id="KW-0255">Endonuclease</keyword>
<dbReference type="SUPFAM" id="SSF54786">
    <property type="entry name" value="YcfA/nrd intein domain"/>
    <property type="match status" value="1"/>
</dbReference>
<sequence>MPKLRGISGEIVIKVLCNHFGFMVSGQSGSHVRLSKVTAQGKIGTVVPMHDELKPGTLRSVLKLAKVDPGEFAEYL</sequence>
<gene>
    <name evidence="7" type="ordered locus">MCON_3408</name>
</gene>
<accession>F4BVN3</accession>
<evidence type="ECO:0000256" key="5">
    <source>
        <dbReference type="ARBA" id="ARBA00022884"/>
    </source>
</evidence>
<evidence type="ECO:0000256" key="1">
    <source>
        <dbReference type="ARBA" id="ARBA00022649"/>
    </source>
</evidence>
<dbReference type="Proteomes" id="UP000007807">
    <property type="component" value="Chromosome"/>
</dbReference>
<dbReference type="KEGG" id="mcj:MCON_3408"/>
<dbReference type="GO" id="GO:0003729">
    <property type="term" value="F:mRNA binding"/>
    <property type="evidence" value="ECO:0007669"/>
    <property type="project" value="InterPro"/>
</dbReference>
<protein>
    <submittedName>
        <fullName evidence="7">YcfA-like protein</fullName>
    </submittedName>
</protein>
<evidence type="ECO:0000256" key="4">
    <source>
        <dbReference type="ARBA" id="ARBA00022801"/>
    </source>
</evidence>
<keyword evidence="8" id="KW-1185">Reference proteome</keyword>
<dbReference type="RefSeq" id="WP_013720652.1">
    <property type="nucleotide sequence ID" value="NC_015416.1"/>
</dbReference>
<proteinExistence type="predicted"/>
<dbReference type="InterPro" id="IPR012933">
    <property type="entry name" value="HicA_mRNA_interferase"/>
</dbReference>
<keyword evidence="6" id="KW-0346">Stress response</keyword>
<name>F4BVN3_METSG</name>
<dbReference type="GeneID" id="10462610"/>
<evidence type="ECO:0000256" key="3">
    <source>
        <dbReference type="ARBA" id="ARBA00022759"/>
    </source>
</evidence>
<dbReference type="Pfam" id="PF07927">
    <property type="entry name" value="HicA_toxin"/>
    <property type="match status" value="1"/>
</dbReference>
<organism evidence="7 8">
    <name type="scientific">Methanothrix soehngenii (strain ATCC 5969 / DSM 3671 / JCM 10134 / NBRC 103675 / OCM 69 / GP-6)</name>
    <name type="common">Methanosaeta concilii</name>
    <dbReference type="NCBI Taxonomy" id="990316"/>
    <lineage>
        <taxon>Archaea</taxon>
        <taxon>Methanobacteriati</taxon>
        <taxon>Methanobacteriota</taxon>
        <taxon>Stenosarchaea group</taxon>
        <taxon>Methanomicrobia</taxon>
        <taxon>Methanotrichales</taxon>
        <taxon>Methanotrichaceae</taxon>
        <taxon>Methanothrix</taxon>
    </lineage>
</organism>
<evidence type="ECO:0000256" key="2">
    <source>
        <dbReference type="ARBA" id="ARBA00022722"/>
    </source>
</evidence>